<name>A0A4Z1DTJ4_9STRE</name>
<dbReference type="AlphaFoldDB" id="A0A4Z1DTJ4"/>
<feature type="region of interest" description="Disordered" evidence="1">
    <location>
        <begin position="25"/>
        <end position="75"/>
    </location>
</feature>
<dbReference type="PROSITE" id="PS51257">
    <property type="entry name" value="PROKAR_LIPOPROTEIN"/>
    <property type="match status" value="1"/>
</dbReference>
<evidence type="ECO:0000313" key="4">
    <source>
        <dbReference type="Proteomes" id="UP000297986"/>
    </source>
</evidence>
<proteinExistence type="predicted"/>
<feature type="compositionally biased region" description="Low complexity" evidence="1">
    <location>
        <begin position="25"/>
        <end position="50"/>
    </location>
</feature>
<protein>
    <recommendedName>
        <fullName evidence="5">Lipoprotein</fullName>
    </recommendedName>
</protein>
<evidence type="ECO:0008006" key="5">
    <source>
        <dbReference type="Google" id="ProtNLM"/>
    </source>
</evidence>
<keyword evidence="4" id="KW-1185">Reference proteome</keyword>
<comment type="caution">
    <text evidence="3">The sequence shown here is derived from an EMBL/GenBank/DDBJ whole genome shotgun (WGS) entry which is preliminary data.</text>
</comment>
<evidence type="ECO:0000313" key="3">
    <source>
        <dbReference type="EMBL" id="TGN91962.1"/>
    </source>
</evidence>
<feature type="chain" id="PRO_5038838889" description="Lipoprotein" evidence="2">
    <location>
        <begin position="21"/>
        <end position="220"/>
    </location>
</feature>
<feature type="signal peptide" evidence="2">
    <location>
        <begin position="1"/>
        <end position="20"/>
    </location>
</feature>
<dbReference type="Proteomes" id="UP000297986">
    <property type="component" value="Unassembled WGS sequence"/>
</dbReference>
<reference evidence="3 4" key="1">
    <citation type="submission" date="2019-04" db="EMBL/GenBank/DDBJ databases">
        <title>Genome sequencing of Streptococcus rubneri DSM 26920(T).</title>
        <authorList>
            <person name="Kook J.-K."/>
            <person name="Park S.-N."/>
            <person name="Lim Y.K."/>
        </authorList>
    </citation>
    <scope>NUCLEOTIDE SEQUENCE [LARGE SCALE GENOMIC DNA]</scope>
    <source>
        <strain evidence="3 4">DSM 26920</strain>
    </source>
</reference>
<organism evidence="3 4">
    <name type="scientific">Streptococcus rubneri</name>
    <dbReference type="NCBI Taxonomy" id="1234680"/>
    <lineage>
        <taxon>Bacteria</taxon>
        <taxon>Bacillati</taxon>
        <taxon>Bacillota</taxon>
        <taxon>Bacilli</taxon>
        <taxon>Lactobacillales</taxon>
        <taxon>Streptococcaceae</taxon>
        <taxon>Streptococcus</taxon>
    </lineage>
</organism>
<dbReference type="OrthoDB" id="2889473at2"/>
<evidence type="ECO:0000256" key="2">
    <source>
        <dbReference type="SAM" id="SignalP"/>
    </source>
</evidence>
<evidence type="ECO:0000256" key="1">
    <source>
        <dbReference type="SAM" id="MobiDB-lite"/>
    </source>
</evidence>
<accession>A0A4Z1DTJ4</accession>
<gene>
    <name evidence="3" type="ORF">E5S68_03165</name>
</gene>
<keyword evidence="2" id="KW-0732">Signal</keyword>
<dbReference type="EMBL" id="SRRP01000001">
    <property type="protein sequence ID" value="TGN91962.1"/>
    <property type="molecule type" value="Genomic_DNA"/>
</dbReference>
<sequence>MKKRLVLCTVTALSIFSLVACINPSKRNSQQSSGTSSSSNKVKKTLSSSSSEEESSNEKSQSSSEGKVTGTTQRVGSSDYGYIDIPSNWIRFRDVNGGDDIQYTDGSGYNIITLNALTEEKAKLGPGETFTANLVANRLASHWQDSQDVEKLWGAKTTVSGNEAYQLNVIMKSGQYVITWVFQSGEKIYLIAFEGDKETLGTIIPYVEETWSLDKKGSAL</sequence>